<proteinExistence type="predicted"/>
<dbReference type="GO" id="GO:0005737">
    <property type="term" value="C:cytoplasm"/>
    <property type="evidence" value="ECO:0007669"/>
    <property type="project" value="TreeGrafter"/>
</dbReference>
<evidence type="ECO:0000256" key="1">
    <source>
        <dbReference type="ARBA" id="ARBA00013160"/>
    </source>
</evidence>
<gene>
    <name evidence="4" type="ORF">MKW98_023251</name>
</gene>
<evidence type="ECO:0000313" key="4">
    <source>
        <dbReference type="EMBL" id="KAI3949314.1"/>
    </source>
</evidence>
<dbReference type="EMBL" id="JAJJMB010003142">
    <property type="protein sequence ID" value="KAI3949314.1"/>
    <property type="molecule type" value="Genomic_DNA"/>
</dbReference>
<dbReference type="EC" id="6.1.1.1" evidence="1"/>
<dbReference type="Gene3D" id="1.10.240.10">
    <property type="entry name" value="Tyrosyl-Transfer RNA Synthetase"/>
    <property type="match status" value="1"/>
</dbReference>
<comment type="catalytic activity">
    <reaction evidence="3">
        <text>tRNA(Tyr) + L-tyrosine + ATP = L-tyrosyl-tRNA(Tyr) + AMP + diphosphate + H(+)</text>
        <dbReference type="Rhea" id="RHEA:10220"/>
        <dbReference type="Rhea" id="RHEA-COMP:9706"/>
        <dbReference type="Rhea" id="RHEA-COMP:9707"/>
        <dbReference type="ChEBI" id="CHEBI:15378"/>
        <dbReference type="ChEBI" id="CHEBI:30616"/>
        <dbReference type="ChEBI" id="CHEBI:33019"/>
        <dbReference type="ChEBI" id="CHEBI:58315"/>
        <dbReference type="ChEBI" id="CHEBI:78442"/>
        <dbReference type="ChEBI" id="CHEBI:78536"/>
        <dbReference type="ChEBI" id="CHEBI:456215"/>
        <dbReference type="EC" id="6.1.1.1"/>
    </reaction>
</comment>
<accession>A0AAD4TCN2</accession>
<dbReference type="InterPro" id="IPR050489">
    <property type="entry name" value="Tyr-tRNA_synthase"/>
</dbReference>
<dbReference type="GO" id="GO:0004831">
    <property type="term" value="F:tyrosine-tRNA ligase activity"/>
    <property type="evidence" value="ECO:0007669"/>
    <property type="project" value="UniProtKB-EC"/>
</dbReference>
<organism evidence="4 5">
    <name type="scientific">Papaver atlanticum</name>
    <dbReference type="NCBI Taxonomy" id="357466"/>
    <lineage>
        <taxon>Eukaryota</taxon>
        <taxon>Viridiplantae</taxon>
        <taxon>Streptophyta</taxon>
        <taxon>Embryophyta</taxon>
        <taxon>Tracheophyta</taxon>
        <taxon>Spermatophyta</taxon>
        <taxon>Magnoliopsida</taxon>
        <taxon>Ranunculales</taxon>
        <taxon>Papaveraceae</taxon>
        <taxon>Papaveroideae</taxon>
        <taxon>Papaver</taxon>
    </lineage>
</organism>
<name>A0AAD4TCN2_9MAGN</name>
<keyword evidence="5" id="KW-1185">Reference proteome</keyword>
<dbReference type="AlphaFoldDB" id="A0AAD4TCN2"/>
<dbReference type="Proteomes" id="UP001202328">
    <property type="component" value="Unassembled WGS sequence"/>
</dbReference>
<comment type="caution">
    <text evidence="4">The sequence shown here is derived from an EMBL/GenBank/DDBJ whole genome shotgun (WGS) entry which is preliminary data.</text>
</comment>
<dbReference type="PANTHER" id="PTHR46264">
    <property type="entry name" value="TYROSINE-TRNA LIGASE"/>
    <property type="match status" value="1"/>
</dbReference>
<dbReference type="GO" id="GO:0006437">
    <property type="term" value="P:tyrosyl-tRNA aminoacylation"/>
    <property type="evidence" value="ECO:0007669"/>
    <property type="project" value="TreeGrafter"/>
</dbReference>
<reference evidence="4" key="1">
    <citation type="submission" date="2022-04" db="EMBL/GenBank/DDBJ databases">
        <title>A functionally conserved STORR gene fusion in Papaver species that diverged 16.8 million years ago.</title>
        <authorList>
            <person name="Catania T."/>
        </authorList>
    </citation>
    <scope>NUCLEOTIDE SEQUENCE</scope>
    <source>
        <strain evidence="4">S-188037</strain>
    </source>
</reference>
<evidence type="ECO:0000256" key="3">
    <source>
        <dbReference type="ARBA" id="ARBA00048248"/>
    </source>
</evidence>
<evidence type="ECO:0000256" key="2">
    <source>
        <dbReference type="ARBA" id="ARBA00033323"/>
    </source>
</evidence>
<evidence type="ECO:0000313" key="5">
    <source>
        <dbReference type="Proteomes" id="UP001202328"/>
    </source>
</evidence>
<dbReference type="SUPFAM" id="SSF52374">
    <property type="entry name" value="Nucleotidylyl transferase"/>
    <property type="match status" value="1"/>
</dbReference>
<sequence>MSKSDVSSAIVMEYEENLVEKKINKAHFPEGIVEGNPCLEYIKHIIFPWFQEFKVERFEEHGGNKTF</sequence>
<dbReference type="PANTHER" id="PTHR46264:SF4">
    <property type="entry name" value="TYROSINE--TRNA LIGASE, CYTOPLASMIC"/>
    <property type="match status" value="1"/>
</dbReference>
<protein>
    <recommendedName>
        <fullName evidence="1">tyrosine--tRNA ligase</fullName>
        <ecNumber evidence="1">6.1.1.1</ecNumber>
    </recommendedName>
    <alternativeName>
        <fullName evidence="2">Tyrosyl-tRNA synthetase</fullName>
    </alternativeName>
</protein>